<reference evidence="3 4" key="1">
    <citation type="journal article" date="2012" name="Genome Biol.">
        <title>Genome and low-iron response of an oceanic diatom adapted to chronic iron limitation.</title>
        <authorList>
            <person name="Lommer M."/>
            <person name="Specht M."/>
            <person name="Roy A.S."/>
            <person name="Kraemer L."/>
            <person name="Andreson R."/>
            <person name="Gutowska M.A."/>
            <person name="Wolf J."/>
            <person name="Bergner S.V."/>
            <person name="Schilhabel M.B."/>
            <person name="Klostermeier U.C."/>
            <person name="Beiko R.G."/>
            <person name="Rosenstiel P."/>
            <person name="Hippler M."/>
            <person name="Laroche J."/>
        </authorList>
    </citation>
    <scope>NUCLEOTIDE SEQUENCE [LARGE SCALE GENOMIC DNA]</scope>
    <source>
        <strain evidence="3 4">CCMP1005</strain>
    </source>
</reference>
<sequence length="590" mass="66223">MQQSDDVGGRWNGGREEKKTLARAVNKIVRVQGGGRWKSLTALSFQARHSQTDVLAQTSTSARHHRLPSAPSTQCFCAIMTSEGTGTGVTETSPLVDEASLKKLRSQPIASDVDGLRKEIAAFKETYPVEDYDTFLSPRGPYKVPVMLNFNRTKRSTVYKALEMLAVRNEALALLLEKKRVADAVAKHASEHDLEEFDCPICLDTVIRITDDSIRYFSCCGNGLCTTCADDGKVKRNCPLCRAPDEADKLNGRIAARGIAWGQLARGKELLYESGSDEPISNNANEDEGLRLVHLAADRGEAPALRLLFKIHENGHFDQEQSEMLAFEYLKQAADKGCLNSQCKLAAESHETITCADRLHYATLACSDMHKKKTNWHKLRAAYFLGVSFYYGKHIDDESAPDRNLYLVGSTSDQIHSLSGLSSHSARQTFFQAKHYLTMAAGSQVPHHENINIHAAYKFLGFTLLELFEKDYRLNDMSYNEAMHKQVPFFDQFEYDVDLEPGYSAVPLAMYWLKEDQKRQEKSDSWCTVAQLTEKFKNSCANCGKGREDKDLSKCSRCHVSCYCSKDCPQEMAVCGCEEYDDNATRWFCS</sequence>
<dbReference type="SUPFAM" id="SSF81901">
    <property type="entry name" value="HCP-like"/>
    <property type="match status" value="1"/>
</dbReference>
<dbReference type="Gene3D" id="1.25.40.10">
    <property type="entry name" value="Tetratricopeptide repeat domain"/>
    <property type="match status" value="1"/>
</dbReference>
<dbReference type="Proteomes" id="UP000266841">
    <property type="component" value="Unassembled WGS sequence"/>
</dbReference>
<proteinExistence type="predicted"/>
<evidence type="ECO:0000259" key="2">
    <source>
        <dbReference type="PROSITE" id="PS50089"/>
    </source>
</evidence>
<evidence type="ECO:0000256" key="1">
    <source>
        <dbReference type="PROSITE-ProRule" id="PRU00175"/>
    </source>
</evidence>
<gene>
    <name evidence="3" type="ORF">THAOC_15290</name>
</gene>
<dbReference type="InterPro" id="IPR011990">
    <property type="entry name" value="TPR-like_helical_dom_sf"/>
</dbReference>
<evidence type="ECO:0000313" key="4">
    <source>
        <dbReference type="Proteomes" id="UP000266841"/>
    </source>
</evidence>
<protein>
    <recommendedName>
        <fullName evidence="2">RING-type domain-containing protein</fullName>
    </recommendedName>
</protein>
<organism evidence="3 4">
    <name type="scientific">Thalassiosira oceanica</name>
    <name type="common">Marine diatom</name>
    <dbReference type="NCBI Taxonomy" id="159749"/>
    <lineage>
        <taxon>Eukaryota</taxon>
        <taxon>Sar</taxon>
        <taxon>Stramenopiles</taxon>
        <taxon>Ochrophyta</taxon>
        <taxon>Bacillariophyta</taxon>
        <taxon>Coscinodiscophyceae</taxon>
        <taxon>Thalassiosirophycidae</taxon>
        <taxon>Thalassiosirales</taxon>
        <taxon>Thalassiosiraceae</taxon>
        <taxon>Thalassiosira</taxon>
    </lineage>
</organism>
<dbReference type="PROSITE" id="PS50089">
    <property type="entry name" value="ZF_RING_2"/>
    <property type="match status" value="1"/>
</dbReference>
<feature type="non-terminal residue" evidence="3">
    <location>
        <position position="590"/>
    </location>
</feature>
<dbReference type="SUPFAM" id="SSF57850">
    <property type="entry name" value="RING/U-box"/>
    <property type="match status" value="1"/>
</dbReference>
<keyword evidence="1" id="KW-0862">Zinc</keyword>
<dbReference type="InterPro" id="IPR001841">
    <property type="entry name" value="Znf_RING"/>
</dbReference>
<dbReference type="EMBL" id="AGNL01017745">
    <property type="protein sequence ID" value="EJK64020.1"/>
    <property type="molecule type" value="Genomic_DNA"/>
</dbReference>
<dbReference type="GO" id="GO:0008270">
    <property type="term" value="F:zinc ion binding"/>
    <property type="evidence" value="ECO:0007669"/>
    <property type="project" value="UniProtKB-KW"/>
</dbReference>
<evidence type="ECO:0000313" key="3">
    <source>
        <dbReference type="EMBL" id="EJK64020.1"/>
    </source>
</evidence>
<keyword evidence="1" id="KW-0863">Zinc-finger</keyword>
<dbReference type="AlphaFoldDB" id="K0SF63"/>
<feature type="domain" description="RING-type" evidence="2">
    <location>
        <begin position="199"/>
        <end position="242"/>
    </location>
</feature>
<name>K0SF63_THAOC</name>
<accession>K0SF63</accession>
<keyword evidence="4" id="KW-1185">Reference proteome</keyword>
<comment type="caution">
    <text evidence="3">The sequence shown here is derived from an EMBL/GenBank/DDBJ whole genome shotgun (WGS) entry which is preliminary data.</text>
</comment>
<keyword evidence="1" id="KW-0479">Metal-binding</keyword>